<dbReference type="InterPro" id="IPR050861">
    <property type="entry name" value="Dihydroxyacetone_Kinase"/>
</dbReference>
<dbReference type="InterPro" id="IPR012737">
    <property type="entry name" value="DhaK_L_YcgS"/>
</dbReference>
<evidence type="ECO:0000256" key="5">
    <source>
        <dbReference type="ARBA" id="ARBA00022777"/>
    </source>
</evidence>
<evidence type="ECO:0000313" key="10">
    <source>
        <dbReference type="EMBL" id="SBV93486.1"/>
    </source>
</evidence>
<evidence type="ECO:0000259" key="9">
    <source>
        <dbReference type="PROSITE" id="PS51480"/>
    </source>
</evidence>
<dbReference type="EMBL" id="FLUN01000001">
    <property type="protein sequence ID" value="SBV93486.1"/>
    <property type="molecule type" value="Genomic_DNA"/>
</dbReference>
<gene>
    <name evidence="10" type="primary">dhaL</name>
    <name evidence="10" type="ORF">KL86CLO1_10386</name>
</gene>
<dbReference type="PROSITE" id="PS51480">
    <property type="entry name" value="DHAL"/>
    <property type="match status" value="1"/>
</dbReference>
<name>A0A212J1Z5_9FIRM</name>
<dbReference type="Gene3D" id="1.25.40.340">
    <property type="match status" value="1"/>
</dbReference>
<dbReference type="AlphaFoldDB" id="A0A212J1Z5"/>
<evidence type="ECO:0000256" key="3">
    <source>
        <dbReference type="ARBA" id="ARBA00012095"/>
    </source>
</evidence>
<organism evidence="10">
    <name type="scientific">uncultured Eubacteriales bacterium</name>
    <dbReference type="NCBI Taxonomy" id="172733"/>
    <lineage>
        <taxon>Bacteria</taxon>
        <taxon>Bacillati</taxon>
        <taxon>Bacillota</taxon>
        <taxon>Clostridia</taxon>
        <taxon>Eubacteriales</taxon>
        <taxon>environmental samples</taxon>
    </lineage>
</organism>
<dbReference type="SUPFAM" id="SSF101473">
    <property type="entry name" value="DhaL-like"/>
    <property type="match status" value="1"/>
</dbReference>
<comment type="catalytic activity">
    <reaction evidence="1">
        <text>dihydroxyacetone + phosphoenolpyruvate = dihydroxyacetone phosphate + pyruvate</text>
        <dbReference type="Rhea" id="RHEA:18381"/>
        <dbReference type="ChEBI" id="CHEBI:15361"/>
        <dbReference type="ChEBI" id="CHEBI:16016"/>
        <dbReference type="ChEBI" id="CHEBI:57642"/>
        <dbReference type="ChEBI" id="CHEBI:58702"/>
        <dbReference type="EC" id="2.7.1.121"/>
    </reaction>
</comment>
<comment type="subunit">
    <text evidence="7">Homodimer. The dihydroxyacetone kinase complex is composed of a homodimer of DhaM, a homodimer of DhaK and the subunit DhaL.</text>
</comment>
<proteinExistence type="predicted"/>
<evidence type="ECO:0000256" key="1">
    <source>
        <dbReference type="ARBA" id="ARBA00001113"/>
    </source>
</evidence>
<dbReference type="GO" id="GO:0004371">
    <property type="term" value="F:glycerone kinase activity"/>
    <property type="evidence" value="ECO:0007669"/>
    <property type="project" value="InterPro"/>
</dbReference>
<dbReference type="InterPro" id="IPR036117">
    <property type="entry name" value="DhaL_dom_sf"/>
</dbReference>
<sequence>MSFAITAADYVEYLNIAGTEIEKQREYVTALDAKTGDGDHCVNLLMGFDKLASLSGELAVLSLPDMLKKVGMTLMGAIGGSSGVLYGSGYLAAAKALAGVETLDAHTLLTLLDAELTAIMNRGKAEPGWKTMIDSLYEGAAAYRAALESGADDVAALEALKQGAAEGMERTREMEAIKGRASYQRNKGVGDLDPGAVTMCIQLTCLADYIMGKLH</sequence>
<reference evidence="10" key="1">
    <citation type="submission" date="2016-04" db="EMBL/GenBank/DDBJ databases">
        <authorList>
            <person name="Evans L.H."/>
            <person name="Alamgir A."/>
            <person name="Owens N."/>
            <person name="Weber N.D."/>
            <person name="Virtaneva K."/>
            <person name="Barbian K."/>
            <person name="Babar A."/>
            <person name="Rosenke K."/>
        </authorList>
    </citation>
    <scope>NUCLEOTIDE SEQUENCE</scope>
    <source>
        <strain evidence="10">86</strain>
    </source>
</reference>
<dbReference type="EC" id="2.7.1.121" evidence="3"/>
<keyword evidence="4 10" id="KW-0808">Transferase</keyword>
<keyword evidence="5 10" id="KW-0418">Kinase</keyword>
<comment type="pathway">
    <text evidence="2">Polyol metabolism; glycerol degradation.</text>
</comment>
<dbReference type="PANTHER" id="PTHR28629">
    <property type="entry name" value="TRIOKINASE/FMN CYCLASE"/>
    <property type="match status" value="1"/>
</dbReference>
<dbReference type="PANTHER" id="PTHR28629:SF4">
    <property type="entry name" value="TRIOKINASE_FMN CYCLASE"/>
    <property type="match status" value="1"/>
</dbReference>
<dbReference type="GO" id="GO:0047324">
    <property type="term" value="F:phosphoenolpyruvate-glycerone phosphotransferase activity"/>
    <property type="evidence" value="ECO:0007669"/>
    <property type="project" value="UniProtKB-EC"/>
</dbReference>
<evidence type="ECO:0000256" key="6">
    <source>
        <dbReference type="ARBA" id="ARBA00022798"/>
    </source>
</evidence>
<evidence type="ECO:0000256" key="4">
    <source>
        <dbReference type="ARBA" id="ARBA00022679"/>
    </source>
</evidence>
<dbReference type="NCBIfam" id="TIGR02365">
    <property type="entry name" value="dha_L_ycgS"/>
    <property type="match status" value="1"/>
</dbReference>
<dbReference type="Pfam" id="PF02734">
    <property type="entry name" value="Dak2"/>
    <property type="match status" value="1"/>
</dbReference>
<dbReference type="InterPro" id="IPR004007">
    <property type="entry name" value="DhaL_dom"/>
</dbReference>
<dbReference type="SMART" id="SM01120">
    <property type="entry name" value="Dak2"/>
    <property type="match status" value="1"/>
</dbReference>
<dbReference type="FunFam" id="1.25.40.340:FF:000002">
    <property type="entry name" value="Dihydroxyacetone kinase, L subunit"/>
    <property type="match status" value="1"/>
</dbReference>
<comment type="function">
    <text evidence="8">ADP-binding subunit of the dihydroxyacetone kinase, which is responsible for the phosphoenolpyruvate (PEP)-dependent phosphorylation of dihydroxyacetone. DhaL-ADP is converted to DhaL-ATP via a phosphoryl group transfer from DhaM and transmits it to dihydroxyacetone binds to DhaK.</text>
</comment>
<feature type="domain" description="DhaL" evidence="9">
    <location>
        <begin position="8"/>
        <end position="208"/>
    </location>
</feature>
<evidence type="ECO:0000256" key="8">
    <source>
        <dbReference type="ARBA" id="ARBA00055771"/>
    </source>
</evidence>
<evidence type="ECO:0000256" key="2">
    <source>
        <dbReference type="ARBA" id="ARBA00004745"/>
    </source>
</evidence>
<dbReference type="GO" id="GO:0005829">
    <property type="term" value="C:cytosol"/>
    <property type="evidence" value="ECO:0007669"/>
    <property type="project" value="TreeGrafter"/>
</dbReference>
<dbReference type="GO" id="GO:0019563">
    <property type="term" value="P:glycerol catabolic process"/>
    <property type="evidence" value="ECO:0007669"/>
    <property type="project" value="TreeGrafter"/>
</dbReference>
<protein>
    <recommendedName>
        <fullName evidence="3">phosphoenolpyruvate--glycerone phosphotransferase</fullName>
        <ecNumber evidence="3">2.7.1.121</ecNumber>
    </recommendedName>
</protein>
<evidence type="ECO:0000256" key="7">
    <source>
        <dbReference type="ARBA" id="ARBA00046577"/>
    </source>
</evidence>
<accession>A0A212J1Z5</accession>
<keyword evidence="6" id="KW-0319">Glycerol metabolism</keyword>